<dbReference type="AlphaFoldDB" id="A0A849BXP3"/>
<evidence type="ECO:0000313" key="2">
    <source>
        <dbReference type="EMBL" id="NNH24206.1"/>
    </source>
</evidence>
<evidence type="ECO:0000313" key="3">
    <source>
        <dbReference type="Proteomes" id="UP000555552"/>
    </source>
</evidence>
<keyword evidence="1" id="KW-1133">Transmembrane helix</keyword>
<dbReference type="EMBL" id="JABEMA010000284">
    <property type="protein sequence ID" value="NNH24206.1"/>
    <property type="molecule type" value="Genomic_DNA"/>
</dbReference>
<reference evidence="2 3" key="1">
    <citation type="submission" date="2020-05" db="EMBL/GenBank/DDBJ databases">
        <title>MicrobeNet Type strains.</title>
        <authorList>
            <person name="Nicholson A.C."/>
        </authorList>
    </citation>
    <scope>NUCLEOTIDE SEQUENCE [LARGE SCALE GENOMIC DNA]</scope>
    <source>
        <strain evidence="2 3">JCM 14547</strain>
    </source>
</reference>
<comment type="caution">
    <text evidence="2">The sequence shown here is derived from an EMBL/GenBank/DDBJ whole genome shotgun (WGS) entry which is preliminary data.</text>
</comment>
<evidence type="ECO:0000256" key="1">
    <source>
        <dbReference type="SAM" id="Phobius"/>
    </source>
</evidence>
<accession>A0A849BXP3</accession>
<feature type="transmembrane region" description="Helical" evidence="1">
    <location>
        <begin position="20"/>
        <end position="39"/>
    </location>
</feature>
<gene>
    <name evidence="2" type="ORF">HLB09_14105</name>
</gene>
<organism evidence="2 3">
    <name type="scientific">Pseudokineococcus marinus</name>
    <dbReference type="NCBI Taxonomy" id="351215"/>
    <lineage>
        <taxon>Bacteria</taxon>
        <taxon>Bacillati</taxon>
        <taxon>Actinomycetota</taxon>
        <taxon>Actinomycetes</taxon>
        <taxon>Kineosporiales</taxon>
        <taxon>Kineosporiaceae</taxon>
        <taxon>Pseudokineococcus</taxon>
    </lineage>
</organism>
<protein>
    <submittedName>
        <fullName evidence="2">Uncharacterized protein</fullName>
    </submittedName>
</protein>
<keyword evidence="1" id="KW-0472">Membrane</keyword>
<dbReference type="RefSeq" id="WP_171203970.1">
    <property type="nucleotide sequence ID" value="NZ_BAAANP010000008.1"/>
</dbReference>
<keyword evidence="1" id="KW-0812">Transmembrane</keyword>
<name>A0A849BXP3_9ACTN</name>
<dbReference type="Proteomes" id="UP000555552">
    <property type="component" value="Unassembled WGS sequence"/>
</dbReference>
<feature type="transmembrane region" description="Helical" evidence="1">
    <location>
        <begin position="51"/>
        <end position="70"/>
    </location>
</feature>
<keyword evidence="3" id="KW-1185">Reference proteome</keyword>
<sequence>MSHSPGRRPGRRLARTGAGAAAALYAANCALGTAVGLRLVDTSRVHWVHHALYGVVVAGAAGAVALGAAAGSRTAPLLVPALVPLAVLPRVRAPSRGHVLLAASAAPAYLLALRAAASERAADRTPTAPRRR</sequence>
<proteinExistence type="predicted"/>